<dbReference type="AlphaFoldDB" id="A0A6N7WC07"/>
<evidence type="ECO:0000256" key="3">
    <source>
        <dbReference type="ARBA" id="ARBA00023295"/>
    </source>
</evidence>
<dbReference type="Gene3D" id="3.20.20.70">
    <property type="entry name" value="Aldolase class I"/>
    <property type="match status" value="1"/>
</dbReference>
<organism evidence="4 5">
    <name type="scientific">Eisenbergiella porci</name>
    <dbReference type="NCBI Taxonomy" id="2652274"/>
    <lineage>
        <taxon>Bacteria</taxon>
        <taxon>Bacillati</taxon>
        <taxon>Bacillota</taxon>
        <taxon>Clostridia</taxon>
        <taxon>Lachnospirales</taxon>
        <taxon>Lachnospiraceae</taxon>
        <taxon>Eisenbergiella</taxon>
    </lineage>
</organism>
<evidence type="ECO:0000313" key="5">
    <source>
        <dbReference type="Proteomes" id="UP000436047"/>
    </source>
</evidence>
<protein>
    <recommendedName>
        <fullName evidence="6">Alpha-galactosidase</fullName>
    </recommendedName>
</protein>
<dbReference type="Pfam" id="PF16499">
    <property type="entry name" value="Melibiase_2"/>
    <property type="match status" value="1"/>
</dbReference>
<keyword evidence="3" id="KW-0326">Glycosidase</keyword>
<dbReference type="Proteomes" id="UP000436047">
    <property type="component" value="Unassembled WGS sequence"/>
</dbReference>
<evidence type="ECO:0000313" key="4">
    <source>
        <dbReference type="EMBL" id="MSS88007.1"/>
    </source>
</evidence>
<accession>A0A6N7WC07</accession>
<evidence type="ECO:0008006" key="6">
    <source>
        <dbReference type="Google" id="ProtNLM"/>
    </source>
</evidence>
<dbReference type="InterPro" id="IPR002241">
    <property type="entry name" value="Glyco_hydro_27"/>
</dbReference>
<comment type="caution">
    <text evidence="4">The sequence shown here is derived from an EMBL/GenBank/DDBJ whole genome shotgun (WGS) entry which is preliminary data.</text>
</comment>
<dbReference type="GO" id="GO:0004553">
    <property type="term" value="F:hydrolase activity, hydrolyzing O-glycosyl compounds"/>
    <property type="evidence" value="ECO:0007669"/>
    <property type="project" value="InterPro"/>
</dbReference>
<evidence type="ECO:0000256" key="2">
    <source>
        <dbReference type="ARBA" id="ARBA00022801"/>
    </source>
</evidence>
<keyword evidence="5" id="KW-1185">Reference proteome</keyword>
<dbReference type="RefSeq" id="WP_154463993.1">
    <property type="nucleotide sequence ID" value="NZ_JAXDZL010000088.1"/>
</dbReference>
<dbReference type="PANTHER" id="PTHR11452">
    <property type="entry name" value="ALPHA-GALACTOSIDASE/ALPHA-N-ACETYLGALACTOSAMINIDASE"/>
    <property type="match status" value="1"/>
</dbReference>
<gene>
    <name evidence="4" type="ORF">FYJ45_06720</name>
</gene>
<reference evidence="4 5" key="1">
    <citation type="submission" date="2019-08" db="EMBL/GenBank/DDBJ databases">
        <title>In-depth cultivation of the pig gut microbiome towards novel bacterial diversity and tailored functional studies.</title>
        <authorList>
            <person name="Wylensek D."/>
            <person name="Hitch T.C.A."/>
            <person name="Clavel T."/>
        </authorList>
    </citation>
    <scope>NUCLEOTIDE SEQUENCE [LARGE SCALE GENOMIC DNA]</scope>
    <source>
        <strain evidence="4 5">WCA-389-WT-23B</strain>
    </source>
</reference>
<comment type="similarity">
    <text evidence="1">Belongs to the glycosyl hydrolase 27 family.</text>
</comment>
<dbReference type="InterPro" id="IPR013785">
    <property type="entry name" value="Aldolase_TIM"/>
</dbReference>
<dbReference type="PANTHER" id="PTHR11452:SF75">
    <property type="entry name" value="ALPHA-GALACTOSIDASE MEL1"/>
    <property type="match status" value="1"/>
</dbReference>
<proteinExistence type="inferred from homology"/>
<dbReference type="EMBL" id="VUMI01000008">
    <property type="protein sequence ID" value="MSS88007.1"/>
    <property type="molecule type" value="Genomic_DNA"/>
</dbReference>
<dbReference type="GeneID" id="86052758"/>
<dbReference type="SUPFAM" id="SSF51445">
    <property type="entry name" value="(Trans)glycosidases"/>
    <property type="match status" value="1"/>
</dbReference>
<name>A0A6N7WC07_9FIRM</name>
<dbReference type="InterPro" id="IPR017853">
    <property type="entry name" value="GH"/>
</dbReference>
<sequence>MNKRKTPIMGWASWNCFRTGISEEKIKEQVDMLVRTGLAEHGYTYVNIDDGFLGGRDSAGIK</sequence>
<dbReference type="GO" id="GO:0005975">
    <property type="term" value="P:carbohydrate metabolic process"/>
    <property type="evidence" value="ECO:0007669"/>
    <property type="project" value="InterPro"/>
</dbReference>
<evidence type="ECO:0000256" key="1">
    <source>
        <dbReference type="ARBA" id="ARBA00009743"/>
    </source>
</evidence>
<keyword evidence="2" id="KW-0378">Hydrolase</keyword>